<accession>A0A137ZRX3</accession>
<keyword evidence="3" id="KW-1185">Reference proteome</keyword>
<protein>
    <recommendedName>
        <fullName evidence="4">Major capsid protein</fullName>
    </recommendedName>
</protein>
<name>A0A137ZRX3_9ACTN</name>
<evidence type="ECO:0000313" key="2">
    <source>
        <dbReference type="EMBL" id="KXP00899.1"/>
    </source>
</evidence>
<evidence type="ECO:0000313" key="3">
    <source>
        <dbReference type="Proteomes" id="UP000070409"/>
    </source>
</evidence>
<proteinExistence type="predicted"/>
<dbReference type="Proteomes" id="UP000070409">
    <property type="component" value="Unassembled WGS sequence"/>
</dbReference>
<dbReference type="EMBL" id="LSRE01000002">
    <property type="protein sequence ID" value="KXP00899.1"/>
    <property type="molecule type" value="Genomic_DNA"/>
</dbReference>
<organism evidence="2 3">
    <name type="scientific">Tsukamurella pseudospumae</name>
    <dbReference type="NCBI Taxonomy" id="239498"/>
    <lineage>
        <taxon>Bacteria</taxon>
        <taxon>Bacillati</taxon>
        <taxon>Actinomycetota</taxon>
        <taxon>Actinomycetes</taxon>
        <taxon>Mycobacteriales</taxon>
        <taxon>Tsukamurellaceae</taxon>
        <taxon>Tsukamurella</taxon>
    </lineage>
</organism>
<evidence type="ECO:0008006" key="4">
    <source>
        <dbReference type="Google" id="ProtNLM"/>
    </source>
</evidence>
<reference evidence="2 3" key="1">
    <citation type="submission" date="2016-02" db="EMBL/GenBank/DDBJ databases">
        <authorList>
            <person name="Teng J.L."/>
            <person name="Tang Y."/>
            <person name="Huang Y."/>
            <person name="Guo F."/>
            <person name="Wei W."/>
            <person name="Chen J.H."/>
            <person name="Wong S.Y."/>
            <person name="Lau S.K."/>
            <person name="Woo P.C."/>
        </authorList>
    </citation>
    <scope>NUCLEOTIDE SEQUENCE [LARGE SCALE GENOMIC DNA]</scope>
    <source>
        <strain evidence="2 3">JCM 13375</strain>
    </source>
</reference>
<evidence type="ECO:0000256" key="1">
    <source>
        <dbReference type="SAM" id="MobiDB-lite"/>
    </source>
</evidence>
<dbReference type="RefSeq" id="WP_068743677.1">
    <property type="nucleotide sequence ID" value="NZ_LSRE01000002.1"/>
</dbReference>
<gene>
    <name evidence="2" type="ORF">AXK61_12890</name>
</gene>
<feature type="compositionally biased region" description="Low complexity" evidence="1">
    <location>
        <begin position="126"/>
        <end position="139"/>
    </location>
</feature>
<dbReference type="NCBIfam" id="NF033847">
    <property type="entry name" value="MCP_Sipho"/>
    <property type="match status" value="1"/>
</dbReference>
<dbReference type="InterPro" id="IPR047790">
    <property type="entry name" value="MCP_Sipho"/>
</dbReference>
<comment type="caution">
    <text evidence="2">The sequence shown here is derived from an EMBL/GenBank/DDBJ whole genome shotgun (WGS) entry which is preliminary data.</text>
</comment>
<feature type="region of interest" description="Disordered" evidence="1">
    <location>
        <begin position="99"/>
        <end position="157"/>
    </location>
</feature>
<feature type="compositionally biased region" description="Acidic residues" evidence="1">
    <location>
        <begin position="105"/>
        <end position="125"/>
    </location>
</feature>
<sequence length="613" mass="64557">MTIKLQDLITAAEQSDDPAGAVGQLIADNPDTDLAAIAAEAQAEFQDKVNVENPTDEDLTVMETLVSIGESVQQAADAAAAATAERAATLASLSDRMGAVGARDDVDEDPAEPLEEDEAPADEAPVDTPAEPVAKAAGVDAKKKASTAQTDTPAAGVDAPVQEAAPIAASAGARRRVPLGSLPRKQEPTPTETRGVAIVAAANVKGIPAGSELDGLDGLTAAVQAKIEALPSGYVPNAVIKENVATIRRPFPKELVASADRRDDTDVLNYAADHSRLDGGSLVAAGGWCSPSQTLYDLPGILADAKAGLIDVPDIQVNRGGIRFNRGLDFKNIYAGVGFAQTETQAIAGQEKTFWHIPCVDPWIDVRSDVVGFGLIAGVLQQDAYPEVGREATAGALAAHAHKVNASTISRMVAEATNVGTVTLGPSVTTAVLGGLEQQVVDVRYGYRAPETMLLECILPLWLKPLIRQDLSLRTGIAFDQVDDGAITGYFAKRGVRVQFVYDWQDSFTSATTPSTGFGGADAYKDWPDTVQALIYPAGTYVRGRGEVLSLDTIYDSTNLKINDYIQLFVEEKMLVARRAYSARLVTFPTLVNGVTSQPRELDGNGVVVPATP</sequence>